<evidence type="ECO:0000256" key="1">
    <source>
        <dbReference type="SAM" id="MobiDB-lite"/>
    </source>
</evidence>
<name>A0A5C6AW12_9BACT</name>
<organism evidence="2 3">
    <name type="scientific">Neorhodopirellula pilleata</name>
    <dbReference type="NCBI Taxonomy" id="2714738"/>
    <lineage>
        <taxon>Bacteria</taxon>
        <taxon>Pseudomonadati</taxon>
        <taxon>Planctomycetota</taxon>
        <taxon>Planctomycetia</taxon>
        <taxon>Pirellulales</taxon>
        <taxon>Pirellulaceae</taxon>
        <taxon>Neorhodopirellula</taxon>
    </lineage>
</organism>
<dbReference type="EMBL" id="SJPM01000001">
    <property type="protein sequence ID" value="TWU03687.1"/>
    <property type="molecule type" value="Genomic_DNA"/>
</dbReference>
<dbReference type="RefSeq" id="WP_146576158.1">
    <property type="nucleotide sequence ID" value="NZ_SJPM01000001.1"/>
</dbReference>
<dbReference type="AlphaFoldDB" id="A0A5C6AW12"/>
<evidence type="ECO:0000313" key="2">
    <source>
        <dbReference type="EMBL" id="TWU03687.1"/>
    </source>
</evidence>
<reference evidence="2 3" key="1">
    <citation type="submission" date="2019-02" db="EMBL/GenBank/DDBJ databases">
        <title>Deep-cultivation of Planctomycetes and their phenomic and genomic characterization uncovers novel biology.</title>
        <authorList>
            <person name="Wiegand S."/>
            <person name="Jogler M."/>
            <person name="Boedeker C."/>
            <person name="Pinto D."/>
            <person name="Vollmers J."/>
            <person name="Rivas-Marin E."/>
            <person name="Kohn T."/>
            <person name="Peeters S.H."/>
            <person name="Heuer A."/>
            <person name="Rast P."/>
            <person name="Oberbeckmann S."/>
            <person name="Bunk B."/>
            <person name="Jeske O."/>
            <person name="Meyerdierks A."/>
            <person name="Storesund J.E."/>
            <person name="Kallscheuer N."/>
            <person name="Luecker S."/>
            <person name="Lage O.M."/>
            <person name="Pohl T."/>
            <person name="Merkel B.J."/>
            <person name="Hornburger P."/>
            <person name="Mueller R.-W."/>
            <person name="Bruemmer F."/>
            <person name="Labrenz M."/>
            <person name="Spormann A.M."/>
            <person name="Op Den Camp H."/>
            <person name="Overmann J."/>
            <person name="Amann R."/>
            <person name="Jetten M.S.M."/>
            <person name="Mascher T."/>
            <person name="Medema M.H."/>
            <person name="Devos D.P."/>
            <person name="Kaster A.-K."/>
            <person name="Ovreas L."/>
            <person name="Rohde M."/>
            <person name="Galperin M.Y."/>
            <person name="Jogler C."/>
        </authorList>
    </citation>
    <scope>NUCLEOTIDE SEQUENCE [LARGE SCALE GENOMIC DNA]</scope>
    <source>
        <strain evidence="2 3">Pla100</strain>
    </source>
</reference>
<sequence length="454" mass="51160">MSRNHLHAVLTLLCVLTIPPFCTGYRGVSADDDDVANADGEQENAADGDGNGNANGNGNGNLPIGNAPGVVIGGGQGSVNGGNRDPLAERIQAASELLKAQSEFMLAEGEYLNLLADARIKVAEAVDLELDLWKKKVLIYFERHEENMRSKMRRKDLYDVAADQTLRLKDTAARRRYEYMKRHPRLSGRGSHTNLNFMLDQFVGTPIGYGIPLEETFSSNTRHERWKLDETMHSQLKIKQDNGIDSIEFLLNQPTPIAFDWPDVFREEAFSMHRSEIERLNSIVAKLDEHPTNERNAMHQRAAERMQRVFASMSQKFFELYPDYGRQGLTTAQWRAIMRGEDFLSQKTVELEAYRRNPERLVSASTIFDPDKDGRDAGTLIAFMSRNGLKFSKPSSGSENAYHSLYTMMMELYALYGEPLAEVAKTEVSERPQPPEREPAAEGIEGIEELIQQP</sequence>
<feature type="region of interest" description="Disordered" evidence="1">
    <location>
        <begin position="427"/>
        <end position="454"/>
    </location>
</feature>
<dbReference type="Proteomes" id="UP000316213">
    <property type="component" value="Unassembled WGS sequence"/>
</dbReference>
<accession>A0A5C6AW12</accession>
<feature type="compositionally biased region" description="Acidic residues" evidence="1">
    <location>
        <begin position="33"/>
        <end position="46"/>
    </location>
</feature>
<comment type="caution">
    <text evidence="2">The sequence shown here is derived from an EMBL/GenBank/DDBJ whole genome shotgun (WGS) entry which is preliminary data.</text>
</comment>
<proteinExistence type="predicted"/>
<dbReference type="OrthoDB" id="277935at2"/>
<feature type="region of interest" description="Disordered" evidence="1">
    <location>
        <begin position="33"/>
        <end position="61"/>
    </location>
</feature>
<protein>
    <submittedName>
        <fullName evidence="2">Uncharacterized protein</fullName>
    </submittedName>
</protein>
<feature type="compositionally biased region" description="Gly residues" evidence="1">
    <location>
        <begin position="49"/>
        <end position="59"/>
    </location>
</feature>
<gene>
    <name evidence="2" type="ORF">Pla100_06170</name>
</gene>
<feature type="compositionally biased region" description="Basic and acidic residues" evidence="1">
    <location>
        <begin position="427"/>
        <end position="440"/>
    </location>
</feature>
<keyword evidence="3" id="KW-1185">Reference proteome</keyword>
<evidence type="ECO:0000313" key="3">
    <source>
        <dbReference type="Proteomes" id="UP000316213"/>
    </source>
</evidence>